<feature type="compositionally biased region" description="Low complexity" evidence="4">
    <location>
        <begin position="861"/>
        <end position="875"/>
    </location>
</feature>
<dbReference type="PANTHER" id="PTHR46698">
    <property type="entry name" value="CROSSVEINLESS 2"/>
    <property type="match status" value="1"/>
</dbReference>
<feature type="domain" description="VWFC" evidence="6">
    <location>
        <begin position="44"/>
        <end position="104"/>
    </location>
</feature>
<evidence type="ECO:0000259" key="6">
    <source>
        <dbReference type="PROSITE" id="PS50184"/>
    </source>
</evidence>
<dbReference type="GeneID" id="113404674"/>
<organism evidence="7 8">
    <name type="scientific">Vanessa tameamea</name>
    <name type="common">Kamehameha butterfly</name>
    <dbReference type="NCBI Taxonomy" id="334116"/>
    <lineage>
        <taxon>Eukaryota</taxon>
        <taxon>Metazoa</taxon>
        <taxon>Ecdysozoa</taxon>
        <taxon>Arthropoda</taxon>
        <taxon>Hexapoda</taxon>
        <taxon>Insecta</taxon>
        <taxon>Pterygota</taxon>
        <taxon>Neoptera</taxon>
        <taxon>Endopterygota</taxon>
        <taxon>Lepidoptera</taxon>
        <taxon>Glossata</taxon>
        <taxon>Ditrysia</taxon>
        <taxon>Papilionoidea</taxon>
        <taxon>Nymphalidae</taxon>
        <taxon>Nymphalinae</taxon>
        <taxon>Vanessa</taxon>
    </lineage>
</organism>
<dbReference type="Pfam" id="PF23334">
    <property type="entry name" value="VWC2L_2nd"/>
    <property type="match status" value="1"/>
</dbReference>
<dbReference type="PANTHER" id="PTHR46698:SF4">
    <property type="entry name" value="CROSSVEINLESS 2"/>
    <property type="match status" value="1"/>
</dbReference>
<dbReference type="RefSeq" id="XP_026501412.2">
    <property type="nucleotide sequence ID" value="XM_026645627.2"/>
</dbReference>
<evidence type="ECO:0000256" key="3">
    <source>
        <dbReference type="ARBA" id="ARBA00022729"/>
    </source>
</evidence>
<feature type="compositionally biased region" description="Polar residues" evidence="4">
    <location>
        <begin position="275"/>
        <end position="291"/>
    </location>
</feature>
<sequence>MSRSKGDMASPGHLILILAAFYFSSCIAGPLPNVTSVDLGLKEGSCALGDVVYMPGDQFPGTNPCERCKCSDGYVDCTRQTCEPRPGCKALHRPDHCCPTYQCECEQEGRIYGNGEKLVDPLDPCRVCYCQGGEVVCRRIACFVRDDCQPRLVPGRCCPEYDNCPVRDGTPLPGMVSSAPSLPVYDNVETSAIPSPPSEPIKPEITIKEITPVSEIPVITDVKIKEILPSPSIEVSEYSSSKSPLITREATTERNLSTMDKMSKVDTFDLKDGLSSISPELSTSDQSSEIKTINDMPPSKISLSTDDSVNDEMSPSKIPNIVSMMGAPSISESGTSTTKAPILEEEDLDHNPAFPPIPDDLFLVLSNHDEENISDQSLDNEHVPMDHDIVKVPNVPISTQEPIFKESPPTTISYISDIVTITSVNIQDTSAETSTFKDATVSTQFPITKENSMLNMRSVIPTEILNVPSLISDDITGDMLDVTQSSITAVVNDESSPTEISAADISTKYTNNELQDKGEESYTSVSFNETQTSNEMDETTNTLSKSTEIISETEFSSIPIETSDQNPHDVAEKENKDKLSASTVNLIMTESSTFKSLFNDEDAVTVSKSSEKEDQPFENSETTEYFLTSFDSQESSTDIVELIKASSNGEKSSAIIESSRKKNSNVLTDLINLVGDVASISDHAEGQDQQTPSPTTISDSEELIPVNVAAGYKSKNKNWNLNSITEVPLKHKVPMMVSKQNVVEIESDDSDAITDSPPPNDKVEPTTRRPIIDNVSDSDNKTEIADKRDIEIITQSYVPTINRRPNKVVMKKSNEKPISEESLSDVGGTTSEATVEAISSSSELTNIPDFNVSTTKDVLNTSEVDVSTSSEVKSSPDAIESTSELEDVSSLPVKEQSTESSSTTTQ</sequence>
<dbReference type="GO" id="GO:0030513">
    <property type="term" value="P:positive regulation of BMP signaling pathway"/>
    <property type="evidence" value="ECO:0007669"/>
    <property type="project" value="TreeGrafter"/>
</dbReference>
<feature type="region of interest" description="Disordered" evidence="4">
    <location>
        <begin position="810"/>
        <end position="906"/>
    </location>
</feature>
<keyword evidence="7" id="KW-1185">Reference proteome</keyword>
<feature type="compositionally biased region" description="Polar residues" evidence="4">
    <location>
        <begin position="851"/>
        <end position="860"/>
    </location>
</feature>
<proteinExistence type="predicted"/>
<dbReference type="PROSITE" id="PS50184">
    <property type="entry name" value="VWFC_2"/>
    <property type="match status" value="2"/>
</dbReference>
<evidence type="ECO:0000256" key="4">
    <source>
        <dbReference type="SAM" id="MobiDB-lite"/>
    </source>
</evidence>
<feature type="region of interest" description="Disordered" evidence="4">
    <location>
        <begin position="746"/>
        <end position="777"/>
    </location>
</feature>
<dbReference type="AlphaFoldDB" id="A0A8B8IXN1"/>
<name>A0A8B8IXN1_VANTA</name>
<comment type="subcellular location">
    <subcellularLocation>
        <location evidence="1">Secreted</location>
    </subcellularLocation>
</comment>
<keyword evidence="3 5" id="KW-0732">Signal</keyword>
<evidence type="ECO:0000313" key="8">
    <source>
        <dbReference type="RefSeq" id="XP_026501412.2"/>
    </source>
</evidence>
<dbReference type="InterPro" id="IPR052424">
    <property type="entry name" value="Kielin_Chordin-BMP_Reg"/>
</dbReference>
<dbReference type="Proteomes" id="UP001652626">
    <property type="component" value="Chromosome 8"/>
</dbReference>
<feature type="compositionally biased region" description="Polar residues" evidence="4">
    <location>
        <begin position="827"/>
        <end position="845"/>
    </location>
</feature>
<dbReference type="GO" id="GO:0005576">
    <property type="term" value="C:extracellular region"/>
    <property type="evidence" value="ECO:0007669"/>
    <property type="project" value="UniProtKB-SubCell"/>
</dbReference>
<dbReference type="SMART" id="SM00214">
    <property type="entry name" value="VWC"/>
    <property type="match status" value="2"/>
</dbReference>
<evidence type="ECO:0000256" key="5">
    <source>
        <dbReference type="SAM" id="SignalP"/>
    </source>
</evidence>
<feature type="domain" description="VWFC" evidence="6">
    <location>
        <begin position="105"/>
        <end position="165"/>
    </location>
</feature>
<feature type="region of interest" description="Disordered" evidence="4">
    <location>
        <begin position="274"/>
        <end position="312"/>
    </location>
</feature>
<evidence type="ECO:0000256" key="1">
    <source>
        <dbReference type="ARBA" id="ARBA00004613"/>
    </source>
</evidence>
<reference evidence="8" key="1">
    <citation type="submission" date="2025-08" db="UniProtKB">
        <authorList>
            <consortium name="RefSeq"/>
        </authorList>
    </citation>
    <scope>IDENTIFICATION</scope>
    <source>
        <tissue evidence="8">Whole body</tissue>
    </source>
</reference>
<evidence type="ECO:0000256" key="2">
    <source>
        <dbReference type="ARBA" id="ARBA00022525"/>
    </source>
</evidence>
<feature type="compositionally biased region" description="Polar residues" evidence="4">
    <location>
        <begin position="301"/>
        <end position="312"/>
    </location>
</feature>
<dbReference type="GO" id="GO:0036122">
    <property type="term" value="F:BMP binding"/>
    <property type="evidence" value="ECO:0007669"/>
    <property type="project" value="TreeGrafter"/>
</dbReference>
<dbReference type="OrthoDB" id="6132182at2759"/>
<feature type="chain" id="PRO_5046337912" evidence="5">
    <location>
        <begin position="29"/>
        <end position="906"/>
    </location>
</feature>
<gene>
    <name evidence="8" type="primary">LOC113404674</name>
</gene>
<accession>A0A8B8IXN1</accession>
<evidence type="ECO:0000313" key="7">
    <source>
        <dbReference type="Proteomes" id="UP001652626"/>
    </source>
</evidence>
<dbReference type="InterPro" id="IPR001007">
    <property type="entry name" value="VWF_dom"/>
</dbReference>
<keyword evidence="2" id="KW-0964">Secreted</keyword>
<feature type="signal peptide" evidence="5">
    <location>
        <begin position="1"/>
        <end position="28"/>
    </location>
</feature>
<protein>
    <submittedName>
        <fullName evidence="8">Uncharacterized protein LOC113404674</fullName>
    </submittedName>
</protein>
<dbReference type="Gene3D" id="2.10.70.10">
    <property type="entry name" value="Complement Module, domain 1"/>
    <property type="match status" value="1"/>
</dbReference>
<feature type="compositionally biased region" description="Basic and acidic residues" evidence="4">
    <location>
        <begin position="761"/>
        <end position="771"/>
    </location>
</feature>
<dbReference type="SUPFAM" id="SSF57603">
    <property type="entry name" value="FnI-like domain"/>
    <property type="match status" value="2"/>
</dbReference>
<dbReference type="OMA" id="RPGCKAV"/>